<sequence length="68" mass="7729">MPRGSTPALQIRWRCFDPKKRQPPRRRRGGQVGCLCLRRSRRWRTASSGPPEGSVSPRPTSCLWAVSP</sequence>
<dbReference type="AlphaFoldDB" id="A9NKW7"/>
<proteinExistence type="evidence at transcript level"/>
<name>A9NKW7_PICSI</name>
<dbReference type="EMBL" id="EF081898">
    <property type="protein sequence ID" value="ABK21278.1"/>
    <property type="molecule type" value="mRNA"/>
</dbReference>
<evidence type="ECO:0000313" key="2">
    <source>
        <dbReference type="EMBL" id="ABK21278.1"/>
    </source>
</evidence>
<protein>
    <submittedName>
        <fullName evidence="2">Uncharacterized protein</fullName>
    </submittedName>
</protein>
<organism evidence="2">
    <name type="scientific">Picea sitchensis</name>
    <name type="common">Sitka spruce</name>
    <name type="synonym">Pinus sitchensis</name>
    <dbReference type="NCBI Taxonomy" id="3332"/>
    <lineage>
        <taxon>Eukaryota</taxon>
        <taxon>Viridiplantae</taxon>
        <taxon>Streptophyta</taxon>
        <taxon>Embryophyta</taxon>
        <taxon>Tracheophyta</taxon>
        <taxon>Spermatophyta</taxon>
        <taxon>Pinopsida</taxon>
        <taxon>Pinidae</taxon>
        <taxon>Conifers I</taxon>
        <taxon>Pinales</taxon>
        <taxon>Pinaceae</taxon>
        <taxon>Picea</taxon>
    </lineage>
</organism>
<feature type="region of interest" description="Disordered" evidence="1">
    <location>
        <begin position="1"/>
        <end position="31"/>
    </location>
</feature>
<accession>A9NKW7</accession>
<evidence type="ECO:0000256" key="1">
    <source>
        <dbReference type="SAM" id="MobiDB-lite"/>
    </source>
</evidence>
<reference evidence="2" key="1">
    <citation type="journal article" date="2008" name="BMC Genomics">
        <title>A conifer genomics resource of 200,000 spruce (Picea spp.) ESTs and 6,464 high-quality, sequence-finished full-length cDNAs for Sitka spruce (Picea sitchensis).</title>
        <authorList>
            <person name="Ralph S.G."/>
            <person name="Chun H.J."/>
            <person name="Kolosova N."/>
            <person name="Cooper D."/>
            <person name="Oddy C."/>
            <person name="Ritland C.E."/>
            <person name="Kirkpatrick R."/>
            <person name="Moore R."/>
            <person name="Barber S."/>
            <person name="Holt R.A."/>
            <person name="Jones S.J."/>
            <person name="Marra M.A."/>
            <person name="Douglas C.J."/>
            <person name="Ritland K."/>
            <person name="Bohlmann J."/>
        </authorList>
    </citation>
    <scope>NUCLEOTIDE SEQUENCE</scope>
    <source>
        <tissue evidence="2">Green portion of the leader tissue</tissue>
    </source>
</reference>
<feature type="region of interest" description="Disordered" evidence="1">
    <location>
        <begin position="44"/>
        <end position="68"/>
    </location>
</feature>